<organism evidence="1 2">
    <name type="scientific">Cerasicoccus arenae</name>
    <dbReference type="NCBI Taxonomy" id="424488"/>
    <lineage>
        <taxon>Bacteria</taxon>
        <taxon>Pseudomonadati</taxon>
        <taxon>Verrucomicrobiota</taxon>
        <taxon>Opitutia</taxon>
        <taxon>Puniceicoccales</taxon>
        <taxon>Cerasicoccaceae</taxon>
        <taxon>Cerasicoccus</taxon>
    </lineage>
</organism>
<sequence>MAALSLSAQLNDQSRLNLNFAVLPLDSALVEQELFYTDDGEPSVSNAVELSLNPRERSQYYHYQGPNPMPIFHKVKDKEEKTQLIQAYQISFPDVRGEWLVLLEKTTQAPPPYRSHTFLYDESAFPEGSVLFFNTTAASFSGILGENELKIEPGSNQPIDISAYYQGEAPLGLIVKDGDQIHKVLYSKLSFSPDRRTLMILRPPKRPDSYRIQAQRINEYLGKFDPDDPGA</sequence>
<dbReference type="AlphaFoldDB" id="A0A8J3DIQ3"/>
<protein>
    <submittedName>
        <fullName evidence="1">Uncharacterized protein</fullName>
    </submittedName>
</protein>
<evidence type="ECO:0000313" key="1">
    <source>
        <dbReference type="EMBL" id="GHC04150.1"/>
    </source>
</evidence>
<reference evidence="1" key="1">
    <citation type="journal article" date="2014" name="Int. J. Syst. Evol. Microbiol.">
        <title>Complete genome sequence of Corynebacterium casei LMG S-19264T (=DSM 44701T), isolated from a smear-ripened cheese.</title>
        <authorList>
            <consortium name="US DOE Joint Genome Institute (JGI-PGF)"/>
            <person name="Walter F."/>
            <person name="Albersmeier A."/>
            <person name="Kalinowski J."/>
            <person name="Ruckert C."/>
        </authorList>
    </citation>
    <scope>NUCLEOTIDE SEQUENCE</scope>
    <source>
        <strain evidence="1">KCTC 12870</strain>
    </source>
</reference>
<evidence type="ECO:0000313" key="2">
    <source>
        <dbReference type="Proteomes" id="UP000642829"/>
    </source>
</evidence>
<comment type="caution">
    <text evidence="1">The sequence shown here is derived from an EMBL/GenBank/DDBJ whole genome shotgun (WGS) entry which is preliminary data.</text>
</comment>
<proteinExistence type="predicted"/>
<dbReference type="EMBL" id="BMXG01000012">
    <property type="protein sequence ID" value="GHC04150.1"/>
    <property type="molecule type" value="Genomic_DNA"/>
</dbReference>
<accession>A0A8J3DIQ3</accession>
<dbReference type="Proteomes" id="UP000642829">
    <property type="component" value="Unassembled WGS sequence"/>
</dbReference>
<gene>
    <name evidence="1" type="ORF">GCM10007047_21030</name>
</gene>
<name>A0A8J3DIQ3_9BACT</name>
<keyword evidence="2" id="KW-1185">Reference proteome</keyword>
<reference evidence="1" key="2">
    <citation type="submission" date="2020-09" db="EMBL/GenBank/DDBJ databases">
        <authorList>
            <person name="Sun Q."/>
            <person name="Kim S."/>
        </authorList>
    </citation>
    <scope>NUCLEOTIDE SEQUENCE</scope>
    <source>
        <strain evidence="1">KCTC 12870</strain>
    </source>
</reference>